<evidence type="ECO:0000313" key="10">
    <source>
        <dbReference type="Proteomes" id="UP000000560"/>
    </source>
</evidence>
<evidence type="ECO:0000259" key="8">
    <source>
        <dbReference type="Pfam" id="PF01494"/>
    </source>
</evidence>
<comment type="similarity">
    <text evidence="2">Belongs to the paxM FAD-dependent monooxygenase family.</text>
</comment>
<dbReference type="GeneID" id="2874363"/>
<reference evidence="10" key="2">
    <citation type="journal article" date="2009" name="Fungal Genet. Biol.">
        <title>The 2008 update of the Aspergillus nidulans genome annotation: a community effort.</title>
        <authorList>
            <person name="Wortman J.R."/>
            <person name="Gilsenan J.M."/>
            <person name="Joardar V."/>
            <person name="Deegan J."/>
            <person name="Clutterbuck J."/>
            <person name="Andersen M.R."/>
            <person name="Archer D."/>
            <person name="Bencina M."/>
            <person name="Braus G."/>
            <person name="Coutinho P."/>
            <person name="von Dohren H."/>
            <person name="Doonan J."/>
            <person name="Driessen A.J."/>
            <person name="Durek P."/>
            <person name="Espeso E."/>
            <person name="Fekete E."/>
            <person name="Flipphi M."/>
            <person name="Estrada C.G."/>
            <person name="Geysens S."/>
            <person name="Goldman G."/>
            <person name="de Groot P.W."/>
            <person name="Hansen K."/>
            <person name="Harris S.D."/>
            <person name="Heinekamp T."/>
            <person name="Helmstaedt K."/>
            <person name="Henrissat B."/>
            <person name="Hofmann G."/>
            <person name="Homan T."/>
            <person name="Horio T."/>
            <person name="Horiuchi H."/>
            <person name="James S."/>
            <person name="Jones M."/>
            <person name="Karaffa L."/>
            <person name="Karanyi Z."/>
            <person name="Kato M."/>
            <person name="Keller N."/>
            <person name="Kelly D.E."/>
            <person name="Kiel J.A."/>
            <person name="Kim J.M."/>
            <person name="van der Klei I.J."/>
            <person name="Klis F.M."/>
            <person name="Kovalchuk A."/>
            <person name="Krasevec N."/>
            <person name="Kubicek C.P."/>
            <person name="Liu B."/>
            <person name="Maccabe A."/>
            <person name="Meyer V."/>
            <person name="Mirabito P."/>
            <person name="Miskei M."/>
            <person name="Mos M."/>
            <person name="Mullins J."/>
            <person name="Nelson D.R."/>
            <person name="Nielsen J."/>
            <person name="Oakley B.R."/>
            <person name="Osmani S.A."/>
            <person name="Pakula T."/>
            <person name="Paszewski A."/>
            <person name="Paulsen I."/>
            <person name="Pilsyk S."/>
            <person name="Pocsi I."/>
            <person name="Punt P.J."/>
            <person name="Ram A.F."/>
            <person name="Ren Q."/>
            <person name="Robellet X."/>
            <person name="Robson G."/>
            <person name="Seiboth B."/>
            <person name="van Solingen P."/>
            <person name="Specht T."/>
            <person name="Sun J."/>
            <person name="Taheri-Talesh N."/>
            <person name="Takeshita N."/>
            <person name="Ussery D."/>
            <person name="vanKuyk P.A."/>
            <person name="Visser H."/>
            <person name="van de Vondervoort P.J."/>
            <person name="de Vries R.P."/>
            <person name="Walton J."/>
            <person name="Xiang X."/>
            <person name="Xiong Y."/>
            <person name="Zeng A.P."/>
            <person name="Brandt B.W."/>
            <person name="Cornell M.J."/>
            <person name="van den Hondel C.A."/>
            <person name="Visser J."/>
            <person name="Oliver S.G."/>
            <person name="Turner G."/>
        </authorList>
    </citation>
    <scope>GENOME REANNOTATION</scope>
    <source>
        <strain evidence="10">FGSC A4 / ATCC 38163 / CBS 112.46 / NRRL 194 / M139</strain>
    </source>
</reference>
<dbReference type="Gene3D" id="3.50.50.60">
    <property type="entry name" value="FAD/NAD(P)-binding domain"/>
    <property type="match status" value="1"/>
</dbReference>
<dbReference type="PRINTS" id="PR00420">
    <property type="entry name" value="RNGMNOXGNASE"/>
</dbReference>
<keyword evidence="4" id="KW-0274">FAD</keyword>
<evidence type="ECO:0000256" key="5">
    <source>
        <dbReference type="ARBA" id="ARBA00023002"/>
    </source>
</evidence>
<dbReference type="AlphaFoldDB" id="G5EAZ9"/>
<reference evidence="10" key="1">
    <citation type="journal article" date="2005" name="Nature">
        <title>Sequencing of Aspergillus nidulans and comparative analysis with A. fumigatus and A. oryzae.</title>
        <authorList>
            <person name="Galagan J.E."/>
            <person name="Calvo S.E."/>
            <person name="Cuomo C."/>
            <person name="Ma L.J."/>
            <person name="Wortman J.R."/>
            <person name="Batzoglou S."/>
            <person name="Lee S.I."/>
            <person name="Basturkmen M."/>
            <person name="Spevak C.C."/>
            <person name="Clutterbuck J."/>
            <person name="Kapitonov V."/>
            <person name="Jurka J."/>
            <person name="Scazzocchio C."/>
            <person name="Farman M."/>
            <person name="Butler J."/>
            <person name="Purcell S."/>
            <person name="Harris S."/>
            <person name="Braus G.H."/>
            <person name="Draht O."/>
            <person name="Busch S."/>
            <person name="D'Enfert C."/>
            <person name="Bouchier C."/>
            <person name="Goldman G.H."/>
            <person name="Bell-Pedersen D."/>
            <person name="Griffiths-Jones S."/>
            <person name="Doonan J.H."/>
            <person name="Yu J."/>
            <person name="Vienken K."/>
            <person name="Pain A."/>
            <person name="Freitag M."/>
            <person name="Selker E.U."/>
            <person name="Archer D.B."/>
            <person name="Penalva M.A."/>
            <person name="Oakley B.R."/>
            <person name="Momany M."/>
            <person name="Tanaka T."/>
            <person name="Kumagai T."/>
            <person name="Asai K."/>
            <person name="Machida M."/>
            <person name="Nierman W.C."/>
            <person name="Denning D.W."/>
            <person name="Caddick M."/>
            <person name="Hynes M."/>
            <person name="Paoletti M."/>
            <person name="Fischer R."/>
            <person name="Miller B."/>
            <person name="Dyer P."/>
            <person name="Sachs M.S."/>
            <person name="Osmani S.A."/>
            <person name="Birren B.W."/>
        </authorList>
    </citation>
    <scope>NUCLEOTIDE SEQUENCE [LARGE SCALE GENOMIC DNA]</scope>
    <source>
        <strain evidence="10">FGSC A4 / ATCC 38163 / CBS 112.46 / NRRL 194 / M139</strain>
    </source>
</reference>
<dbReference type="GO" id="GO:0004497">
    <property type="term" value="F:monooxygenase activity"/>
    <property type="evidence" value="ECO:0007669"/>
    <property type="project" value="UniProtKB-KW"/>
</dbReference>
<organism evidence="9 10">
    <name type="scientific">Emericella nidulans (strain FGSC A4 / ATCC 38163 / CBS 112.46 / NRRL 194 / M139)</name>
    <name type="common">Aspergillus nidulans</name>
    <dbReference type="NCBI Taxonomy" id="227321"/>
    <lineage>
        <taxon>Eukaryota</taxon>
        <taxon>Fungi</taxon>
        <taxon>Dikarya</taxon>
        <taxon>Ascomycota</taxon>
        <taxon>Pezizomycotina</taxon>
        <taxon>Eurotiomycetes</taxon>
        <taxon>Eurotiomycetidae</taxon>
        <taxon>Eurotiales</taxon>
        <taxon>Aspergillaceae</taxon>
        <taxon>Aspergillus</taxon>
        <taxon>Aspergillus subgen. Nidulantes</taxon>
    </lineage>
</organism>
<dbReference type="GO" id="GO:0044550">
    <property type="term" value="P:secondary metabolite biosynthetic process"/>
    <property type="evidence" value="ECO:0000318"/>
    <property type="project" value="GO_Central"/>
</dbReference>
<dbReference type="GO" id="GO:0071949">
    <property type="term" value="F:FAD binding"/>
    <property type="evidence" value="ECO:0007669"/>
    <property type="project" value="InterPro"/>
</dbReference>
<evidence type="ECO:0000256" key="4">
    <source>
        <dbReference type="ARBA" id="ARBA00022827"/>
    </source>
</evidence>
<dbReference type="EMBL" id="BN001306">
    <property type="protein sequence ID" value="CBF82819.1"/>
    <property type="molecule type" value="Genomic_DNA"/>
</dbReference>
<keyword evidence="3" id="KW-0285">Flavoprotein</keyword>
<evidence type="ECO:0000256" key="3">
    <source>
        <dbReference type="ARBA" id="ARBA00022630"/>
    </source>
</evidence>
<keyword evidence="6" id="KW-0503">Monooxygenase</keyword>
<protein>
    <recommendedName>
        <fullName evidence="8">FAD-binding domain-containing protein</fullName>
    </recommendedName>
</protein>
<feature type="transmembrane region" description="Helical" evidence="7">
    <location>
        <begin position="15"/>
        <end position="33"/>
    </location>
</feature>
<evidence type="ECO:0000256" key="1">
    <source>
        <dbReference type="ARBA" id="ARBA00001974"/>
    </source>
</evidence>
<sequence length="473" mass="52076">MSASTPTVNGTNEPISIAIIGAGIIGTVLALGLTRRKDAFPLPVNVRVYEQSATLRAPGAGIAFTANARKCLALIDPVLEECATAVGTANGEDPERPNNYMQFVDGYTHRQEDVEVGQDLVGKKVYRLHAGRRGFEGCHRQEFLRGVLEHLNDDVVVLGKRLEEYSVLEQEKGKKGKLQMMFSDGSSAEADIVIGTDGLKSRVRQLLFGVDNPVSYPHYTHKIAYRALIPMPLAISRLGKSLALNQHMYGGPNAHLLTFPVANQKLMNVVGFVSDTNEWPLERSMTQPARKDEIVDAFRCWGPTVREIIDLLGEVDSEWLDKWAVFDHFDHPAPYYASVVSGKDKGKGLVCVAGDAAHASSPHHGAGAGIGVEDALALITVIEKAIRDIHSEQRTKDDALTAALKAYSDVRYERSQWLVRSSREVCGTYEWSNPEIGGDLEKGFEDVKERSHRIWDFDIDGMLTDLGSIYQSC</sequence>
<dbReference type="Pfam" id="PF01494">
    <property type="entry name" value="FAD_binding_3"/>
    <property type="match status" value="1"/>
</dbReference>
<keyword evidence="7" id="KW-0472">Membrane</keyword>
<dbReference type="eggNOG" id="KOG2614">
    <property type="taxonomic scope" value="Eukaryota"/>
</dbReference>
<dbReference type="STRING" id="227321.G5EAZ9"/>
<dbReference type="SUPFAM" id="SSF54373">
    <property type="entry name" value="FAD-linked reductases, C-terminal domain"/>
    <property type="match status" value="1"/>
</dbReference>
<evidence type="ECO:0000256" key="2">
    <source>
        <dbReference type="ARBA" id="ARBA00007992"/>
    </source>
</evidence>
<keyword evidence="7" id="KW-1133">Transmembrane helix</keyword>
<keyword evidence="5" id="KW-0560">Oxidoreductase</keyword>
<evidence type="ECO:0000313" key="9">
    <source>
        <dbReference type="EMBL" id="CBF82819.1"/>
    </source>
</evidence>
<feature type="domain" description="FAD-binding" evidence="8">
    <location>
        <begin position="347"/>
        <end position="389"/>
    </location>
</feature>
<evidence type="ECO:0000256" key="7">
    <source>
        <dbReference type="SAM" id="Phobius"/>
    </source>
</evidence>
<keyword evidence="7" id="KW-0812">Transmembrane</keyword>
<dbReference type="FunFam" id="3.50.50.60:FF:000153">
    <property type="entry name" value="Salicylate hydroxylase, putative"/>
    <property type="match status" value="1"/>
</dbReference>
<dbReference type="InterPro" id="IPR002938">
    <property type="entry name" value="FAD-bd"/>
</dbReference>
<dbReference type="HOGENOM" id="CLU_009665_6_3_1"/>
<dbReference type="InterPro" id="IPR036188">
    <property type="entry name" value="FAD/NAD-bd_sf"/>
</dbReference>
<dbReference type="InterPro" id="IPR051104">
    <property type="entry name" value="FAD_monoxygenase"/>
</dbReference>
<dbReference type="PANTHER" id="PTHR46720:SF3">
    <property type="entry name" value="FAD-BINDING DOMAIN-CONTAINING PROTEIN-RELATED"/>
    <property type="match status" value="1"/>
</dbReference>
<keyword evidence="10" id="KW-1185">Reference proteome</keyword>
<dbReference type="KEGG" id="ani:ANIA_03382"/>
<dbReference type="VEuPathDB" id="FungiDB:AN3382"/>
<dbReference type="PANTHER" id="PTHR46720">
    <property type="entry name" value="HYDROXYLASE, PUTATIVE (AFU_ORTHOLOGUE AFUA_3G01460)-RELATED"/>
    <property type="match status" value="1"/>
</dbReference>
<gene>
    <name evidence="9" type="ORF">ANIA_03382</name>
</gene>
<accession>C8VHP0</accession>
<dbReference type="RefSeq" id="XP_660986.1">
    <property type="nucleotide sequence ID" value="XM_655894.1"/>
</dbReference>
<dbReference type="Proteomes" id="UP000000560">
    <property type="component" value="Chromosome VI"/>
</dbReference>
<name>G5EAZ9_EMENI</name>
<evidence type="ECO:0000256" key="6">
    <source>
        <dbReference type="ARBA" id="ARBA00023033"/>
    </source>
</evidence>
<dbReference type="OMA" id="EIYEWND"/>
<accession>G5EAZ9</accession>
<comment type="cofactor">
    <cofactor evidence="1">
        <name>FAD</name>
        <dbReference type="ChEBI" id="CHEBI:57692"/>
    </cofactor>
</comment>
<dbReference type="OrthoDB" id="417877at2759"/>
<proteinExistence type="inferred from homology"/>
<dbReference type="InParanoid" id="G5EAZ9"/>
<dbReference type="SUPFAM" id="SSF51905">
    <property type="entry name" value="FAD/NAD(P)-binding domain"/>
    <property type="match status" value="1"/>
</dbReference>